<dbReference type="AlphaFoldDB" id="A0A1W1E7C3"/>
<accession>A0A1W1E7C3</accession>
<reference evidence="1" key="1">
    <citation type="submission" date="2016-10" db="EMBL/GenBank/DDBJ databases">
        <authorList>
            <person name="de Groot N.N."/>
        </authorList>
    </citation>
    <scope>NUCLEOTIDE SEQUENCE</scope>
</reference>
<sequence length="159" mass="18506">MIRRENETHRGNIRFDGDDIALAAKMIDAMSTTVDIVYYLMNRGEERSFVLMLICAKEVDVEAILKVQKRNTDILFEIDKEHGLYAVICQDTKIDGGYHFADRVMRNLKKNEAVKPYCVELEVRSTSYDIKYIVFKVIEEFIRAKEQNQSGEIVFKTLN</sequence>
<dbReference type="EMBL" id="FPIB01000003">
    <property type="protein sequence ID" value="SFV89829.1"/>
    <property type="molecule type" value="Genomic_DNA"/>
</dbReference>
<name>A0A1W1E7C3_9ZZZZ</name>
<gene>
    <name evidence="1" type="ORF">MNB_SV-4-1012</name>
</gene>
<organism evidence="1">
    <name type="scientific">hydrothermal vent metagenome</name>
    <dbReference type="NCBI Taxonomy" id="652676"/>
    <lineage>
        <taxon>unclassified sequences</taxon>
        <taxon>metagenomes</taxon>
        <taxon>ecological metagenomes</taxon>
    </lineage>
</organism>
<proteinExistence type="predicted"/>
<protein>
    <submittedName>
        <fullName evidence="1">Uncharacterized protein</fullName>
    </submittedName>
</protein>
<evidence type="ECO:0000313" key="1">
    <source>
        <dbReference type="EMBL" id="SFV89829.1"/>
    </source>
</evidence>